<dbReference type="EMBL" id="CAWYQH010000001">
    <property type="protein sequence ID" value="CAK8671072.1"/>
    <property type="molecule type" value="Genomic_DNA"/>
</dbReference>
<keyword evidence="2" id="KW-0732">Signal</keyword>
<keyword evidence="1" id="KW-0472">Membrane</keyword>
<feature type="transmembrane region" description="Helical" evidence="1">
    <location>
        <begin position="65"/>
        <end position="86"/>
    </location>
</feature>
<evidence type="ECO:0000313" key="4">
    <source>
        <dbReference type="Proteomes" id="UP001642483"/>
    </source>
</evidence>
<comment type="caution">
    <text evidence="3">The sequence shown here is derived from an EMBL/GenBank/DDBJ whole genome shotgun (WGS) entry which is preliminary data.</text>
</comment>
<name>A0ABP0EYD8_CLALP</name>
<feature type="signal peptide" evidence="2">
    <location>
        <begin position="1"/>
        <end position="19"/>
    </location>
</feature>
<keyword evidence="1" id="KW-1133">Transmembrane helix</keyword>
<keyword evidence="1" id="KW-0812">Transmembrane</keyword>
<proteinExistence type="predicted"/>
<feature type="chain" id="PRO_5046337480" evidence="2">
    <location>
        <begin position="20"/>
        <end position="171"/>
    </location>
</feature>
<organism evidence="3 4">
    <name type="scientific">Clavelina lepadiformis</name>
    <name type="common">Light-bulb sea squirt</name>
    <name type="synonym">Ascidia lepadiformis</name>
    <dbReference type="NCBI Taxonomy" id="159417"/>
    <lineage>
        <taxon>Eukaryota</taxon>
        <taxon>Metazoa</taxon>
        <taxon>Chordata</taxon>
        <taxon>Tunicata</taxon>
        <taxon>Ascidiacea</taxon>
        <taxon>Aplousobranchia</taxon>
        <taxon>Clavelinidae</taxon>
        <taxon>Clavelina</taxon>
    </lineage>
</organism>
<evidence type="ECO:0000313" key="3">
    <source>
        <dbReference type="EMBL" id="CAK8671072.1"/>
    </source>
</evidence>
<protein>
    <submittedName>
        <fullName evidence="3">Uncharacterized protein</fullName>
    </submittedName>
</protein>
<dbReference type="Proteomes" id="UP001642483">
    <property type="component" value="Unassembled WGS sequence"/>
</dbReference>
<gene>
    <name evidence="3" type="ORF">CVLEPA_LOCUS94</name>
</gene>
<evidence type="ECO:0000256" key="2">
    <source>
        <dbReference type="SAM" id="SignalP"/>
    </source>
</evidence>
<evidence type="ECO:0000256" key="1">
    <source>
        <dbReference type="SAM" id="Phobius"/>
    </source>
</evidence>
<accession>A0ABP0EYD8</accession>
<reference evidence="3 4" key="1">
    <citation type="submission" date="2024-02" db="EMBL/GenBank/DDBJ databases">
        <authorList>
            <person name="Daric V."/>
            <person name="Darras S."/>
        </authorList>
    </citation>
    <scope>NUCLEOTIDE SEQUENCE [LARGE SCALE GENOMIC DNA]</scope>
</reference>
<sequence>MFHFFIFSVLVSLFVTTKAYQRCNTASENWDRVCYDTYNTWGYCCDYEDDHYTDCCYSLKVWAMWYFWIGMVALFALLATAVAGCLRHLKRRGNKSSRSSSISNSEAGVVVMTQSAPYNEQIALQTKLADSPPSYQDLQAQGLAAQQVAVSSYQTPQASAAVLQSASEHDQ</sequence>
<keyword evidence="4" id="KW-1185">Reference proteome</keyword>